<accession>A0ABY7F0F4</accession>
<proteinExistence type="predicted"/>
<reference evidence="2" key="1">
    <citation type="submission" date="2022-11" db="EMBL/GenBank/DDBJ databases">
        <title>Centuries of genome instability and evolution in soft-shell clam transmissible cancer (bioRxiv).</title>
        <authorList>
            <person name="Hart S.F.M."/>
            <person name="Yonemitsu M.A."/>
            <person name="Giersch R.M."/>
            <person name="Beal B.F."/>
            <person name="Arriagada G."/>
            <person name="Davis B.W."/>
            <person name="Ostrander E.A."/>
            <person name="Goff S.P."/>
            <person name="Metzger M.J."/>
        </authorList>
    </citation>
    <scope>NUCLEOTIDE SEQUENCE</scope>
    <source>
        <strain evidence="2">MELC-2E11</strain>
        <tissue evidence="2">Siphon/mantle</tissue>
    </source>
</reference>
<dbReference type="Proteomes" id="UP001164746">
    <property type="component" value="Chromosome 9"/>
</dbReference>
<keyword evidence="3" id="KW-1185">Reference proteome</keyword>
<protein>
    <recommendedName>
        <fullName evidence="1">Mutator-like transposase domain-containing protein</fullName>
    </recommendedName>
</protein>
<sequence>HVTIVGKSSKKCLSFGVAKKLFCKNAIRGKVPATNHKCGKNWTGSSKAMEPFLTLKCLQDLKRKGLEVNALTMDDDTSTYAKVKRCLFPSLGKK</sequence>
<dbReference type="InterPro" id="IPR049012">
    <property type="entry name" value="Mutator_transp_dom"/>
</dbReference>
<name>A0ABY7F0F4_MYAAR</name>
<organism evidence="2 3">
    <name type="scientific">Mya arenaria</name>
    <name type="common">Soft-shell clam</name>
    <dbReference type="NCBI Taxonomy" id="6604"/>
    <lineage>
        <taxon>Eukaryota</taxon>
        <taxon>Metazoa</taxon>
        <taxon>Spiralia</taxon>
        <taxon>Lophotrochozoa</taxon>
        <taxon>Mollusca</taxon>
        <taxon>Bivalvia</taxon>
        <taxon>Autobranchia</taxon>
        <taxon>Heteroconchia</taxon>
        <taxon>Euheterodonta</taxon>
        <taxon>Imparidentia</taxon>
        <taxon>Neoheterodontei</taxon>
        <taxon>Myida</taxon>
        <taxon>Myoidea</taxon>
        <taxon>Myidae</taxon>
        <taxon>Mya</taxon>
    </lineage>
</organism>
<evidence type="ECO:0000313" key="3">
    <source>
        <dbReference type="Proteomes" id="UP001164746"/>
    </source>
</evidence>
<feature type="non-terminal residue" evidence="2">
    <location>
        <position position="94"/>
    </location>
</feature>
<dbReference type="Pfam" id="PF20700">
    <property type="entry name" value="Mutator"/>
    <property type="match status" value="1"/>
</dbReference>
<dbReference type="EMBL" id="CP111020">
    <property type="protein sequence ID" value="WAR14577.1"/>
    <property type="molecule type" value="Genomic_DNA"/>
</dbReference>
<evidence type="ECO:0000313" key="2">
    <source>
        <dbReference type="EMBL" id="WAR14577.1"/>
    </source>
</evidence>
<gene>
    <name evidence="2" type="ORF">MAR_004682</name>
</gene>
<evidence type="ECO:0000259" key="1">
    <source>
        <dbReference type="Pfam" id="PF20700"/>
    </source>
</evidence>
<feature type="domain" description="Mutator-like transposase" evidence="1">
    <location>
        <begin position="1"/>
        <end position="85"/>
    </location>
</feature>